<accession>A0A9N9PIM7</accession>
<dbReference type="Proteomes" id="UP000789759">
    <property type="component" value="Unassembled WGS sequence"/>
</dbReference>
<comment type="caution">
    <text evidence="1">The sequence shown here is derived from an EMBL/GenBank/DDBJ whole genome shotgun (WGS) entry which is preliminary data.</text>
</comment>
<feature type="non-terminal residue" evidence="1">
    <location>
        <position position="1"/>
    </location>
</feature>
<reference evidence="1" key="1">
    <citation type="submission" date="2021-06" db="EMBL/GenBank/DDBJ databases">
        <authorList>
            <person name="Kallberg Y."/>
            <person name="Tangrot J."/>
            <person name="Rosling A."/>
        </authorList>
    </citation>
    <scope>NUCLEOTIDE SEQUENCE</scope>
    <source>
        <strain evidence="1">FL966</strain>
    </source>
</reference>
<evidence type="ECO:0000313" key="1">
    <source>
        <dbReference type="EMBL" id="CAG8834970.1"/>
    </source>
</evidence>
<proteinExistence type="predicted"/>
<name>A0A9N9PIM7_9GLOM</name>
<protein>
    <submittedName>
        <fullName evidence="1">9932_t:CDS:1</fullName>
    </submittedName>
</protein>
<feature type="non-terminal residue" evidence="1">
    <location>
        <position position="47"/>
    </location>
</feature>
<evidence type="ECO:0000313" key="2">
    <source>
        <dbReference type="Proteomes" id="UP000789759"/>
    </source>
</evidence>
<dbReference type="AlphaFoldDB" id="A0A9N9PIM7"/>
<dbReference type="EMBL" id="CAJVQA010074891">
    <property type="protein sequence ID" value="CAG8834970.1"/>
    <property type="molecule type" value="Genomic_DNA"/>
</dbReference>
<sequence>SDGGFSSPFPISGPNFFICVALLNEWVDLISVPQTGTRIGFLTFRHQ</sequence>
<organism evidence="1 2">
    <name type="scientific">Cetraspora pellucida</name>
    <dbReference type="NCBI Taxonomy" id="1433469"/>
    <lineage>
        <taxon>Eukaryota</taxon>
        <taxon>Fungi</taxon>
        <taxon>Fungi incertae sedis</taxon>
        <taxon>Mucoromycota</taxon>
        <taxon>Glomeromycotina</taxon>
        <taxon>Glomeromycetes</taxon>
        <taxon>Diversisporales</taxon>
        <taxon>Gigasporaceae</taxon>
        <taxon>Cetraspora</taxon>
    </lineage>
</organism>
<gene>
    <name evidence="1" type="ORF">CPELLU_LOCUS21179</name>
</gene>
<keyword evidence="2" id="KW-1185">Reference proteome</keyword>